<evidence type="ECO:0000313" key="2">
    <source>
        <dbReference type="Proteomes" id="UP000824120"/>
    </source>
</evidence>
<dbReference type="Proteomes" id="UP000824120">
    <property type="component" value="Chromosome 7"/>
</dbReference>
<proteinExistence type="predicted"/>
<dbReference type="AlphaFoldDB" id="A0A9J5YAT6"/>
<dbReference type="PANTHER" id="PTHR36264:SF7">
    <property type="entry name" value="TF-B3 DOMAIN-CONTAINING PROTEIN"/>
    <property type="match status" value="1"/>
</dbReference>
<comment type="caution">
    <text evidence="1">The sequence shown here is derived from an EMBL/GenBank/DDBJ whole genome shotgun (WGS) entry which is preliminary data.</text>
</comment>
<gene>
    <name evidence="1" type="ORF">H5410_039059</name>
</gene>
<protein>
    <submittedName>
        <fullName evidence="1">Uncharacterized protein</fullName>
    </submittedName>
</protein>
<name>A0A9J5YAT6_SOLCO</name>
<dbReference type="PANTHER" id="PTHR36264">
    <property type="entry name" value="SET DOMAIN-CONTAINING PROTEIN"/>
    <property type="match status" value="1"/>
</dbReference>
<evidence type="ECO:0000313" key="1">
    <source>
        <dbReference type="EMBL" id="KAG5597827.1"/>
    </source>
</evidence>
<accession>A0A9J5YAT6</accession>
<organism evidence="1 2">
    <name type="scientific">Solanum commersonii</name>
    <name type="common">Commerson's wild potato</name>
    <name type="synonym">Commerson's nightshade</name>
    <dbReference type="NCBI Taxonomy" id="4109"/>
    <lineage>
        <taxon>Eukaryota</taxon>
        <taxon>Viridiplantae</taxon>
        <taxon>Streptophyta</taxon>
        <taxon>Embryophyta</taxon>
        <taxon>Tracheophyta</taxon>
        <taxon>Spermatophyta</taxon>
        <taxon>Magnoliopsida</taxon>
        <taxon>eudicotyledons</taxon>
        <taxon>Gunneridae</taxon>
        <taxon>Pentapetalae</taxon>
        <taxon>asterids</taxon>
        <taxon>lamiids</taxon>
        <taxon>Solanales</taxon>
        <taxon>Solanaceae</taxon>
        <taxon>Solanoideae</taxon>
        <taxon>Solaneae</taxon>
        <taxon>Solanum</taxon>
    </lineage>
</organism>
<keyword evidence="2" id="KW-1185">Reference proteome</keyword>
<reference evidence="1 2" key="1">
    <citation type="submission" date="2020-09" db="EMBL/GenBank/DDBJ databases">
        <title>De no assembly of potato wild relative species, Solanum commersonii.</title>
        <authorList>
            <person name="Cho K."/>
        </authorList>
    </citation>
    <scope>NUCLEOTIDE SEQUENCE [LARGE SCALE GENOMIC DNA]</scope>
    <source>
        <strain evidence="1">LZ3.2</strain>
        <tissue evidence="1">Leaf</tissue>
    </source>
</reference>
<dbReference type="EMBL" id="JACXVP010000007">
    <property type="protein sequence ID" value="KAG5597827.1"/>
    <property type="molecule type" value="Genomic_DNA"/>
</dbReference>
<sequence>MAYPIWRKKQIFFNSIRSNSEEEVIELIEIGLPCIFDPNNPWKIKKIITPQVLHQGNLVISFSETFDYILSYWNLDNAKQFVNGAVYTGVSMWDVTICRKKTFSYKVNNTPLVVTRELIETDAWTFHSNNMRHTTKKITSQDLTFGELRIPFYATFDCILPYWKLELARSLVDGSRDVKTEPKHRQFAQNFKGWAQDNLNWVQSQPIQA</sequence>